<dbReference type="Proteomes" id="UP000237000">
    <property type="component" value="Unassembled WGS sequence"/>
</dbReference>
<dbReference type="AlphaFoldDB" id="A0A2P5EEU1"/>
<organism evidence="1 2">
    <name type="scientific">Trema orientale</name>
    <name type="common">Charcoal tree</name>
    <name type="synonym">Celtis orientalis</name>
    <dbReference type="NCBI Taxonomy" id="63057"/>
    <lineage>
        <taxon>Eukaryota</taxon>
        <taxon>Viridiplantae</taxon>
        <taxon>Streptophyta</taxon>
        <taxon>Embryophyta</taxon>
        <taxon>Tracheophyta</taxon>
        <taxon>Spermatophyta</taxon>
        <taxon>Magnoliopsida</taxon>
        <taxon>eudicotyledons</taxon>
        <taxon>Gunneridae</taxon>
        <taxon>Pentapetalae</taxon>
        <taxon>rosids</taxon>
        <taxon>fabids</taxon>
        <taxon>Rosales</taxon>
        <taxon>Cannabaceae</taxon>
        <taxon>Trema</taxon>
    </lineage>
</organism>
<proteinExistence type="predicted"/>
<dbReference type="InParanoid" id="A0A2P5EEU1"/>
<dbReference type="OrthoDB" id="10288165at2759"/>
<evidence type="ECO:0000313" key="1">
    <source>
        <dbReference type="EMBL" id="PON84063.1"/>
    </source>
</evidence>
<dbReference type="EMBL" id="JXTC01000169">
    <property type="protein sequence ID" value="PON84063.1"/>
    <property type="molecule type" value="Genomic_DNA"/>
</dbReference>
<accession>A0A2P5EEU1</accession>
<gene>
    <name evidence="1" type="ORF">TorRG33x02_201830</name>
</gene>
<evidence type="ECO:0000313" key="2">
    <source>
        <dbReference type="Proteomes" id="UP000237000"/>
    </source>
</evidence>
<comment type="caution">
    <text evidence="1">The sequence shown here is derived from an EMBL/GenBank/DDBJ whole genome shotgun (WGS) entry which is preliminary data.</text>
</comment>
<keyword evidence="2" id="KW-1185">Reference proteome</keyword>
<name>A0A2P5EEU1_TREOI</name>
<sequence>MEARDYHSQFLDNGRGIDLIKAMQAAYISSDICDHGTVHDEGECVALQITMSHDNIIRNSVVNLAKFWEQVGSFT</sequence>
<protein>
    <submittedName>
        <fullName evidence="1">Uncharacterized protein</fullName>
    </submittedName>
</protein>
<reference evidence="2" key="1">
    <citation type="submission" date="2016-06" db="EMBL/GenBank/DDBJ databases">
        <title>Parallel loss of symbiosis genes in relatives of nitrogen-fixing non-legume Parasponia.</title>
        <authorList>
            <person name="Van Velzen R."/>
            <person name="Holmer R."/>
            <person name="Bu F."/>
            <person name="Rutten L."/>
            <person name="Van Zeijl A."/>
            <person name="Liu W."/>
            <person name="Santuari L."/>
            <person name="Cao Q."/>
            <person name="Sharma T."/>
            <person name="Shen D."/>
            <person name="Roswanjaya Y."/>
            <person name="Wardhani T."/>
            <person name="Kalhor M.S."/>
            <person name="Jansen J."/>
            <person name="Van den Hoogen J."/>
            <person name="Gungor B."/>
            <person name="Hartog M."/>
            <person name="Hontelez J."/>
            <person name="Verver J."/>
            <person name="Yang W.-C."/>
            <person name="Schijlen E."/>
            <person name="Repin R."/>
            <person name="Schilthuizen M."/>
            <person name="Schranz E."/>
            <person name="Heidstra R."/>
            <person name="Miyata K."/>
            <person name="Fedorova E."/>
            <person name="Kohlen W."/>
            <person name="Bisseling T."/>
            <person name="Smit S."/>
            <person name="Geurts R."/>
        </authorList>
    </citation>
    <scope>NUCLEOTIDE SEQUENCE [LARGE SCALE GENOMIC DNA]</scope>
    <source>
        <strain evidence="2">cv. RG33-2</strain>
    </source>
</reference>